<dbReference type="Proteomes" id="UP000187283">
    <property type="component" value="Unassembled WGS sequence"/>
</dbReference>
<comment type="caution">
    <text evidence="1">The sequence shown here is derived from an EMBL/GenBank/DDBJ whole genome shotgun (WGS) entry which is preliminary data.</text>
</comment>
<organism evidence="1 2">
    <name type="scientific">Smittium culicis</name>
    <dbReference type="NCBI Taxonomy" id="133412"/>
    <lineage>
        <taxon>Eukaryota</taxon>
        <taxon>Fungi</taxon>
        <taxon>Fungi incertae sedis</taxon>
        <taxon>Zoopagomycota</taxon>
        <taxon>Kickxellomycotina</taxon>
        <taxon>Harpellomycetes</taxon>
        <taxon>Harpellales</taxon>
        <taxon>Legeriomycetaceae</taxon>
        <taxon>Smittium</taxon>
    </lineage>
</organism>
<name>A0A1R1XYK0_9FUNG</name>
<protein>
    <submittedName>
        <fullName evidence="1">Uncharacterized protein</fullName>
    </submittedName>
</protein>
<proteinExistence type="predicted"/>
<accession>A0A1R1XYK0</accession>
<reference evidence="1 2" key="1">
    <citation type="submission" date="2017-01" db="EMBL/GenBank/DDBJ databases">
        <authorList>
            <person name="Mah S.A."/>
            <person name="Swanson W.J."/>
            <person name="Moy G.W."/>
            <person name="Vacquier V.D."/>
        </authorList>
    </citation>
    <scope>NUCLEOTIDE SEQUENCE [LARGE SCALE GENOMIC DNA]</scope>
    <source>
        <strain evidence="1 2">GSMNP</strain>
    </source>
</reference>
<gene>
    <name evidence="1" type="ORF">AYI70_g4564</name>
</gene>
<evidence type="ECO:0000313" key="1">
    <source>
        <dbReference type="EMBL" id="OMJ19688.1"/>
    </source>
</evidence>
<dbReference type="EMBL" id="LSSN01001425">
    <property type="protein sequence ID" value="OMJ19688.1"/>
    <property type="molecule type" value="Genomic_DNA"/>
</dbReference>
<sequence>MQRFEWPFCVPPTTRYFAELTHLLDLLNCFCTNELDIFASVLFEINTPMDLADFFNEFAAGFELPNARRNTQELTLNIPFACSIIY</sequence>
<dbReference type="AlphaFoldDB" id="A0A1R1XYK0"/>
<keyword evidence="2" id="KW-1185">Reference proteome</keyword>
<evidence type="ECO:0000313" key="2">
    <source>
        <dbReference type="Proteomes" id="UP000187283"/>
    </source>
</evidence>